<proteinExistence type="predicted"/>
<evidence type="ECO:0000313" key="5">
    <source>
        <dbReference type="Proteomes" id="UP000434475"/>
    </source>
</evidence>
<evidence type="ECO:0000259" key="3">
    <source>
        <dbReference type="PROSITE" id="PS51272"/>
    </source>
</evidence>
<gene>
    <name evidence="4" type="ORF">GKE97_10245</name>
</gene>
<keyword evidence="1" id="KW-0677">Repeat</keyword>
<dbReference type="Pfam" id="PF00395">
    <property type="entry name" value="SLH"/>
    <property type="match status" value="1"/>
</dbReference>
<dbReference type="EMBL" id="WKPR01000009">
    <property type="protein sequence ID" value="MSB19901.1"/>
    <property type="molecule type" value="Genomic_DNA"/>
</dbReference>
<dbReference type="Pfam" id="PF15887">
    <property type="entry name" value="Peptidase_Mx"/>
    <property type="match status" value="1"/>
</dbReference>
<feature type="signal peptide" evidence="2">
    <location>
        <begin position="1"/>
        <end position="26"/>
    </location>
</feature>
<dbReference type="RefSeq" id="WP_108981851.1">
    <property type="nucleotide sequence ID" value="NZ_JAQLWY010000062.1"/>
</dbReference>
<feature type="domain" description="SLH" evidence="3">
    <location>
        <begin position="168"/>
        <end position="232"/>
    </location>
</feature>
<evidence type="ECO:0000313" key="4">
    <source>
        <dbReference type="EMBL" id="MSB19901.1"/>
    </source>
</evidence>
<dbReference type="SUPFAM" id="SSF55486">
    <property type="entry name" value="Metalloproteases ('zincins'), catalytic domain"/>
    <property type="match status" value="1"/>
</dbReference>
<comment type="caution">
    <text evidence="4">The sequence shown here is derived from an EMBL/GenBank/DDBJ whole genome shotgun (WGS) entry which is preliminary data.</text>
</comment>
<organism evidence="4 5">
    <name type="scientific">Flavonifractor plautii</name>
    <name type="common">Fusobacterium plautii</name>
    <dbReference type="NCBI Taxonomy" id="292800"/>
    <lineage>
        <taxon>Bacteria</taxon>
        <taxon>Bacillati</taxon>
        <taxon>Bacillota</taxon>
        <taxon>Clostridia</taxon>
        <taxon>Eubacteriales</taxon>
        <taxon>Oscillospiraceae</taxon>
        <taxon>Flavonifractor</taxon>
    </lineage>
</organism>
<evidence type="ECO:0000256" key="2">
    <source>
        <dbReference type="SAM" id="SignalP"/>
    </source>
</evidence>
<protein>
    <recommendedName>
        <fullName evidence="3">SLH domain-containing protein</fullName>
    </recommendedName>
</protein>
<dbReference type="Proteomes" id="UP000434475">
    <property type="component" value="Unassembled WGS sequence"/>
</dbReference>
<feature type="chain" id="PRO_5039650891" description="SLH domain-containing protein" evidence="2">
    <location>
        <begin position="27"/>
        <end position="483"/>
    </location>
</feature>
<name>A0A6I2R180_FLAPL</name>
<accession>A0A6I2R180</accession>
<dbReference type="InterPro" id="IPR031321">
    <property type="entry name" value="UCP012641"/>
</dbReference>
<feature type="domain" description="SLH" evidence="3">
    <location>
        <begin position="31"/>
        <end position="94"/>
    </location>
</feature>
<sequence>MSKRRIIISRILAVVCALSIFAGVFASAPSKPATFSDVNPGDWFYPYVTEMAEIGAVSGFTDGNFRPNATVSRLEAYTMALGMFPRESYSADELAKVEAVNGPDFWGNRTIAQSIYDELNMFGLSAEEWSKPATRDELACLLGMSYAGYMIEVKGEEPHGGYMEASMLIGDYATAVAGTPYEDWIIWMYSNGIISGVNANGDFNPSGTASRAVCCTMLSSLYHPERWKKIDFEALMEQANKPAQGVDFTGTARVRYANDVAYDYCRALENEIGIQIFYLPEWTPKANGLIQHEDVADFAGYTEYFEDVLAELKIMKAAYDLYPDGFLKEMAARKGNRKAEIILCPYTFEGISCYGVHVYDSSGDAQKVDQIYYTGSGNAQYYSHEMGHMVMSSAAVLNGWNKTCERWLSLSSGSSSYISGYAMTSRAEDWAETWAHLWHQTDIVRRACSDSGMKAKVQYLTELLDQYESVDVSKLPWADIANR</sequence>
<dbReference type="InterPro" id="IPR001119">
    <property type="entry name" value="SLH_dom"/>
</dbReference>
<dbReference type="AlphaFoldDB" id="A0A6I2R180"/>
<reference evidence="4 5" key="1">
    <citation type="journal article" date="2019" name="Nat. Med.">
        <title>A library of human gut bacterial isolates paired with longitudinal multiomics data enables mechanistic microbiome research.</title>
        <authorList>
            <person name="Poyet M."/>
            <person name="Groussin M."/>
            <person name="Gibbons S.M."/>
            <person name="Avila-Pacheco J."/>
            <person name="Jiang X."/>
            <person name="Kearney S.M."/>
            <person name="Perrotta A.R."/>
            <person name="Berdy B."/>
            <person name="Zhao S."/>
            <person name="Lieberman T.D."/>
            <person name="Swanson P.K."/>
            <person name="Smith M."/>
            <person name="Roesemann S."/>
            <person name="Alexander J.E."/>
            <person name="Rich S.A."/>
            <person name="Livny J."/>
            <person name="Vlamakis H."/>
            <person name="Clish C."/>
            <person name="Bullock K."/>
            <person name="Deik A."/>
            <person name="Scott J."/>
            <person name="Pierce K.A."/>
            <person name="Xavier R.J."/>
            <person name="Alm E.J."/>
        </authorList>
    </citation>
    <scope>NUCLEOTIDE SEQUENCE [LARGE SCALE GENOMIC DNA]</scope>
    <source>
        <strain evidence="4 5">BIOML-A2</strain>
    </source>
</reference>
<evidence type="ECO:0000256" key="1">
    <source>
        <dbReference type="ARBA" id="ARBA00022737"/>
    </source>
</evidence>
<dbReference type="PROSITE" id="PS51272">
    <property type="entry name" value="SLH"/>
    <property type="match status" value="2"/>
</dbReference>
<keyword evidence="2" id="KW-0732">Signal</keyword>